<evidence type="ECO:0000313" key="1">
    <source>
        <dbReference type="EMBL" id="DBA54941.1"/>
    </source>
</evidence>
<reference evidence="1" key="1">
    <citation type="journal article" date="2023" name="Microbiome">
        <title>Phages are unrecognized players in the ecology of the oral pathogen Porphyromonas gingivalis.</title>
        <authorList>
            <person name="Matrishin C.B."/>
            <person name="Haase E.M."/>
            <person name="Dewhirst F.E."/>
            <person name="Mark Welch J.L."/>
            <person name="Miranda-Sanchez F."/>
            <person name="Chen T."/>
            <person name="MacFarland D.C."/>
            <person name="Kauffman K.M."/>
        </authorList>
    </citation>
    <scope>NUCLEOTIDE SEQUENCE</scope>
</reference>
<organism evidence="1">
    <name type="scientific">Porphyromonas phage phage006a_EM3</name>
    <dbReference type="NCBI Taxonomy" id="3154098"/>
    <lineage>
        <taxon>Viruses</taxon>
        <taxon>Duplodnaviria</taxon>
        <taxon>Heunggongvirae</taxon>
        <taxon>Uroviricota</taxon>
        <taxon>Caudoviricetes</taxon>
        <taxon>Alisviridae</taxon>
        <taxon>Honmavirus</taxon>
        <taxon>Honmavirus pging00B</taxon>
    </lineage>
</organism>
<protein>
    <submittedName>
        <fullName evidence="1">Major capsid</fullName>
    </submittedName>
</protein>
<reference evidence="1" key="2">
    <citation type="submission" date="2024-05" db="EMBL/GenBank/DDBJ databases">
        <authorList>
            <person name="Matrishin C.B."/>
            <person name="Kauffman K.M."/>
        </authorList>
    </citation>
    <scope>NUCLEOTIDE SEQUENCE</scope>
</reference>
<name>A0AAT9J809_9CAUD</name>
<sequence length="302" mass="32672">MAIQKEIWLGSVVSHLFADNSFMSKAFNANEYVSQGRTVHIPNAGAASKVVKGRSSLPATVKKRVDSVLSFNLEEFTTDPVLIPHADTVELSYDKRESVLRGDKLALYDAVAKDFVLQWSPSAASQIIKTTGAAIVAHTPSGTGSRKAFTKADVNAAMVKFNTQDIPQEGRYMLVDANMYAQLMESLTDRDAMAFHAQADVANGILGKLYSFNFYMRSTAGVYATDGTPKLYGTMPTGTDNAAAIAWHDQSVCRALGEVKAFEDEGNPSYYGDVYSFLVRAGGRPMRADEKGLLAIVQAATA</sequence>
<dbReference type="EMBL" id="BK068089">
    <property type="protein sequence ID" value="DBA54941.1"/>
    <property type="molecule type" value="Genomic_DNA"/>
</dbReference>
<proteinExistence type="predicted"/>
<accession>A0AAT9J809</accession>